<dbReference type="GO" id="GO:0005524">
    <property type="term" value="F:ATP binding"/>
    <property type="evidence" value="ECO:0007669"/>
    <property type="project" value="UniProtKB-KW"/>
</dbReference>
<name>A0A550JL67_9BACT</name>
<dbReference type="GO" id="GO:0015098">
    <property type="term" value="F:molybdate ion transmembrane transporter activity"/>
    <property type="evidence" value="ECO:0007669"/>
    <property type="project" value="InterPro"/>
</dbReference>
<evidence type="ECO:0000256" key="2">
    <source>
        <dbReference type="ARBA" id="ARBA00022475"/>
    </source>
</evidence>
<dbReference type="PANTHER" id="PTHR43514:SF4">
    <property type="entry name" value="ABC TRANSPORTER I FAMILY MEMBER 10"/>
    <property type="match status" value="1"/>
</dbReference>
<evidence type="ECO:0000259" key="10">
    <source>
        <dbReference type="PROSITE" id="PS50893"/>
    </source>
</evidence>
<accession>A0A550JL67</accession>
<evidence type="ECO:0000256" key="4">
    <source>
        <dbReference type="ARBA" id="ARBA00022519"/>
    </source>
</evidence>
<evidence type="ECO:0000259" key="11">
    <source>
        <dbReference type="PROSITE" id="PS51866"/>
    </source>
</evidence>
<reference evidence="12 13" key="1">
    <citation type="submission" date="2019-07" db="EMBL/GenBank/DDBJ databases">
        <title>Insights of Desulfuromonas acetexigens electromicrobiology.</title>
        <authorList>
            <person name="Katuri K."/>
            <person name="Sapireddy V."/>
            <person name="Shaw D.R."/>
            <person name="Saikaly P."/>
        </authorList>
    </citation>
    <scope>NUCLEOTIDE SEQUENCE [LARGE SCALE GENOMIC DNA]</scope>
    <source>
        <strain evidence="12 13">2873</strain>
    </source>
</reference>
<dbReference type="Pfam" id="PF00005">
    <property type="entry name" value="ABC_tran"/>
    <property type="match status" value="1"/>
</dbReference>
<protein>
    <submittedName>
        <fullName evidence="12">Molybdenum ABC transporter ATP-binding protein</fullName>
    </submittedName>
</protein>
<keyword evidence="6 12" id="KW-0067">ATP-binding</keyword>
<sequence>MKLEVALEKRLGDFRFSAVFAVAGRRIGVYGKSGSGKSTLMGMLAGLVRPDSGLIRLDGETLYDGGRNVLIPPERRRIAVVFQHAHLFPHLNVRCNLLYGYKRLPRRDRRIAPEALGEVLGLGPLLERDVATLSGGERRRVALGRAVLACPRLILMDEPLTGLDDGSKYRIIPDLKAVFAEFGIPLIFISHSLNEMRLMTDDVLLFDEGRLISQSPAEELARSLMGSRQAGYINLLSLERPRPADDLWAYDWGGQQLILTERAARKSALFQLSSKDVTLFKGRPQASSARNLLSCRVAQIFESGNRIGIELDCGGQPLVSQLVREAARELDIREGAEIYAIIKASAFRPL</sequence>
<dbReference type="OrthoDB" id="9809450at2"/>
<dbReference type="InterPro" id="IPR005116">
    <property type="entry name" value="Transp-assoc_OB_typ1"/>
</dbReference>
<evidence type="ECO:0000256" key="1">
    <source>
        <dbReference type="ARBA" id="ARBA00022448"/>
    </source>
</evidence>
<keyword evidence="8" id="KW-0472">Membrane</keyword>
<dbReference type="GO" id="GO:0016020">
    <property type="term" value="C:membrane"/>
    <property type="evidence" value="ECO:0007669"/>
    <property type="project" value="InterPro"/>
</dbReference>
<dbReference type="NCBIfam" id="TIGR02142">
    <property type="entry name" value="modC_ABC"/>
    <property type="match status" value="1"/>
</dbReference>
<dbReference type="PROSITE" id="PS50893">
    <property type="entry name" value="ABC_TRANSPORTER_2"/>
    <property type="match status" value="1"/>
</dbReference>
<dbReference type="InterPro" id="IPR050334">
    <property type="entry name" value="Molybdenum_import_ModC"/>
</dbReference>
<dbReference type="EMBL" id="VJVV01000001">
    <property type="protein sequence ID" value="TRO83959.1"/>
    <property type="molecule type" value="Genomic_DNA"/>
</dbReference>
<dbReference type="InterPro" id="IPR011868">
    <property type="entry name" value="ModC_ABC_ATP-bd"/>
</dbReference>
<keyword evidence="1" id="KW-0813">Transport</keyword>
<dbReference type="InterPro" id="IPR003439">
    <property type="entry name" value="ABC_transporter-like_ATP-bd"/>
</dbReference>
<dbReference type="RefSeq" id="WP_092052920.1">
    <property type="nucleotide sequence ID" value="NZ_FOJJ01000001.1"/>
</dbReference>
<dbReference type="GO" id="GO:0140359">
    <property type="term" value="F:ABC-type transporter activity"/>
    <property type="evidence" value="ECO:0007669"/>
    <property type="project" value="InterPro"/>
</dbReference>
<keyword evidence="4" id="KW-0997">Cell inner membrane</keyword>
<dbReference type="Proteomes" id="UP000317155">
    <property type="component" value="Unassembled WGS sequence"/>
</dbReference>
<evidence type="ECO:0000256" key="8">
    <source>
        <dbReference type="ARBA" id="ARBA00023136"/>
    </source>
</evidence>
<evidence type="ECO:0000313" key="13">
    <source>
        <dbReference type="Proteomes" id="UP000317155"/>
    </source>
</evidence>
<dbReference type="Gene3D" id="3.40.50.300">
    <property type="entry name" value="P-loop containing nucleotide triphosphate hydrolases"/>
    <property type="match status" value="1"/>
</dbReference>
<evidence type="ECO:0000256" key="3">
    <source>
        <dbReference type="ARBA" id="ARBA00022505"/>
    </source>
</evidence>
<proteinExistence type="predicted"/>
<dbReference type="SMART" id="SM00382">
    <property type="entry name" value="AAA"/>
    <property type="match status" value="1"/>
</dbReference>
<dbReference type="PROSITE" id="PS00211">
    <property type="entry name" value="ABC_TRANSPORTER_1"/>
    <property type="match status" value="1"/>
</dbReference>
<evidence type="ECO:0000256" key="5">
    <source>
        <dbReference type="ARBA" id="ARBA00022741"/>
    </source>
</evidence>
<dbReference type="Pfam" id="PF03459">
    <property type="entry name" value="TOBE"/>
    <property type="match status" value="1"/>
</dbReference>
<evidence type="ECO:0000256" key="6">
    <source>
        <dbReference type="ARBA" id="ARBA00022840"/>
    </source>
</evidence>
<dbReference type="InterPro" id="IPR003593">
    <property type="entry name" value="AAA+_ATPase"/>
</dbReference>
<dbReference type="InterPro" id="IPR027417">
    <property type="entry name" value="P-loop_NTPase"/>
</dbReference>
<feature type="domain" description="ABC transporter" evidence="10">
    <location>
        <begin position="1"/>
        <end position="233"/>
    </location>
</feature>
<dbReference type="Gene3D" id="2.40.50.100">
    <property type="match status" value="1"/>
</dbReference>
<dbReference type="SUPFAM" id="SSF50331">
    <property type="entry name" value="MOP-like"/>
    <property type="match status" value="1"/>
</dbReference>
<keyword evidence="13" id="KW-1185">Reference proteome</keyword>
<keyword evidence="3 9" id="KW-0500">Molybdenum</keyword>
<evidence type="ECO:0000313" key="12">
    <source>
        <dbReference type="EMBL" id="TRO83959.1"/>
    </source>
</evidence>
<gene>
    <name evidence="12" type="primary">modC</name>
    <name evidence="12" type="ORF">FL622_01915</name>
</gene>
<dbReference type="InterPro" id="IPR017871">
    <property type="entry name" value="ABC_transporter-like_CS"/>
</dbReference>
<dbReference type="GO" id="GO:0016887">
    <property type="term" value="F:ATP hydrolysis activity"/>
    <property type="evidence" value="ECO:0007669"/>
    <property type="project" value="InterPro"/>
</dbReference>
<keyword evidence="5" id="KW-0547">Nucleotide-binding</keyword>
<dbReference type="PANTHER" id="PTHR43514">
    <property type="entry name" value="ABC TRANSPORTER I FAMILY MEMBER 10"/>
    <property type="match status" value="1"/>
</dbReference>
<dbReference type="InterPro" id="IPR004606">
    <property type="entry name" value="Mop_domain"/>
</dbReference>
<keyword evidence="7" id="KW-1278">Translocase</keyword>
<feature type="domain" description="Mop" evidence="11">
    <location>
        <begin position="286"/>
        <end position="350"/>
    </location>
</feature>
<evidence type="ECO:0000256" key="9">
    <source>
        <dbReference type="PROSITE-ProRule" id="PRU01213"/>
    </source>
</evidence>
<dbReference type="InterPro" id="IPR008995">
    <property type="entry name" value="Mo/tungstate-bd_C_term_dom"/>
</dbReference>
<dbReference type="SUPFAM" id="SSF52540">
    <property type="entry name" value="P-loop containing nucleoside triphosphate hydrolases"/>
    <property type="match status" value="1"/>
</dbReference>
<keyword evidence="2" id="KW-1003">Cell membrane</keyword>
<comment type="caution">
    <text evidence="12">The sequence shown here is derived from an EMBL/GenBank/DDBJ whole genome shotgun (WGS) entry which is preliminary data.</text>
</comment>
<organism evidence="12 13">
    <name type="scientific">Trichloromonas acetexigens</name>
    <dbReference type="NCBI Taxonomy" id="38815"/>
    <lineage>
        <taxon>Bacteria</taxon>
        <taxon>Pseudomonadati</taxon>
        <taxon>Thermodesulfobacteriota</taxon>
        <taxon>Desulfuromonadia</taxon>
        <taxon>Desulfuromonadales</taxon>
        <taxon>Trichloromonadaceae</taxon>
        <taxon>Trichloromonas</taxon>
    </lineage>
</organism>
<dbReference type="AlphaFoldDB" id="A0A550JL67"/>
<evidence type="ECO:0000256" key="7">
    <source>
        <dbReference type="ARBA" id="ARBA00022967"/>
    </source>
</evidence>
<dbReference type="PROSITE" id="PS51866">
    <property type="entry name" value="MOP"/>
    <property type="match status" value="1"/>
</dbReference>